<evidence type="ECO:0000256" key="4">
    <source>
        <dbReference type="ARBA" id="ARBA00023136"/>
    </source>
</evidence>
<evidence type="ECO:0000256" key="2">
    <source>
        <dbReference type="ARBA" id="ARBA00022692"/>
    </source>
</evidence>
<dbReference type="PANTHER" id="PTHR31465:SF11">
    <property type="entry name" value="DOMAIN PROTEIN, PUTATIVE (AFU_ORTHOLOGUE AFUA_3G10770)-RELATED"/>
    <property type="match status" value="1"/>
</dbReference>
<dbReference type="InterPro" id="IPR007568">
    <property type="entry name" value="RTA1"/>
</dbReference>
<dbReference type="GO" id="GO:0000324">
    <property type="term" value="C:fungal-type vacuole"/>
    <property type="evidence" value="ECO:0007669"/>
    <property type="project" value="TreeGrafter"/>
</dbReference>
<proteinExistence type="predicted"/>
<feature type="transmembrane region" description="Helical" evidence="6">
    <location>
        <begin position="105"/>
        <end position="127"/>
    </location>
</feature>
<keyword evidence="2 6" id="KW-0812">Transmembrane</keyword>
<evidence type="ECO:0000313" key="7">
    <source>
        <dbReference type="EMBL" id="THU94053.1"/>
    </source>
</evidence>
<reference evidence="7 8" key="1">
    <citation type="journal article" date="2019" name="Nat. Ecol. Evol.">
        <title>Megaphylogeny resolves global patterns of mushroom evolution.</title>
        <authorList>
            <person name="Varga T."/>
            <person name="Krizsan K."/>
            <person name="Foldi C."/>
            <person name="Dima B."/>
            <person name="Sanchez-Garcia M."/>
            <person name="Sanchez-Ramirez S."/>
            <person name="Szollosi G.J."/>
            <person name="Szarkandi J.G."/>
            <person name="Papp V."/>
            <person name="Albert L."/>
            <person name="Andreopoulos W."/>
            <person name="Angelini C."/>
            <person name="Antonin V."/>
            <person name="Barry K.W."/>
            <person name="Bougher N.L."/>
            <person name="Buchanan P."/>
            <person name="Buyck B."/>
            <person name="Bense V."/>
            <person name="Catcheside P."/>
            <person name="Chovatia M."/>
            <person name="Cooper J."/>
            <person name="Damon W."/>
            <person name="Desjardin D."/>
            <person name="Finy P."/>
            <person name="Geml J."/>
            <person name="Haridas S."/>
            <person name="Hughes K."/>
            <person name="Justo A."/>
            <person name="Karasinski D."/>
            <person name="Kautmanova I."/>
            <person name="Kiss B."/>
            <person name="Kocsube S."/>
            <person name="Kotiranta H."/>
            <person name="LaButti K.M."/>
            <person name="Lechner B.E."/>
            <person name="Liimatainen K."/>
            <person name="Lipzen A."/>
            <person name="Lukacs Z."/>
            <person name="Mihaltcheva S."/>
            <person name="Morgado L.N."/>
            <person name="Niskanen T."/>
            <person name="Noordeloos M.E."/>
            <person name="Ohm R.A."/>
            <person name="Ortiz-Santana B."/>
            <person name="Ovrebo C."/>
            <person name="Racz N."/>
            <person name="Riley R."/>
            <person name="Savchenko A."/>
            <person name="Shiryaev A."/>
            <person name="Soop K."/>
            <person name="Spirin V."/>
            <person name="Szebenyi C."/>
            <person name="Tomsovsky M."/>
            <person name="Tulloss R.E."/>
            <person name="Uehling J."/>
            <person name="Grigoriev I.V."/>
            <person name="Vagvolgyi C."/>
            <person name="Papp T."/>
            <person name="Martin F.M."/>
            <person name="Miettinen O."/>
            <person name="Hibbett D.S."/>
            <person name="Nagy L.G."/>
        </authorList>
    </citation>
    <scope>NUCLEOTIDE SEQUENCE [LARGE SCALE GENOMIC DNA]</scope>
    <source>
        <strain evidence="7 8">CBS 962.96</strain>
    </source>
</reference>
<dbReference type="AlphaFoldDB" id="A0A4S8LXV2"/>
<organism evidence="7 8">
    <name type="scientific">Dendrothele bispora (strain CBS 962.96)</name>
    <dbReference type="NCBI Taxonomy" id="1314807"/>
    <lineage>
        <taxon>Eukaryota</taxon>
        <taxon>Fungi</taxon>
        <taxon>Dikarya</taxon>
        <taxon>Basidiomycota</taxon>
        <taxon>Agaricomycotina</taxon>
        <taxon>Agaricomycetes</taxon>
        <taxon>Agaricomycetidae</taxon>
        <taxon>Agaricales</taxon>
        <taxon>Agaricales incertae sedis</taxon>
        <taxon>Dendrothele</taxon>
    </lineage>
</organism>
<accession>A0A4S8LXV2</accession>
<feature type="transmembrane region" description="Helical" evidence="6">
    <location>
        <begin position="139"/>
        <end position="160"/>
    </location>
</feature>
<sequence>MTGGLPEPRPITSHINTGSKGDFMVDVGDPIPQQSEHVCVRPEGTLDASHLENEVNISDDSGDHVQPDGPYGYLPNSAICITFIVLFGLSPLLHAIQTIWTRHWFFLYTALLCGLLETLGWAARFWSIQNLFNGQAFTIQISTLIIAPTFLLAAVFMVFGDLIKMLGVQYSRLGPFLYARIFFTCDIISLALQGIGGGMASAAADNNGNIQPGTNLILVGIVLQLVIIVAFMLLAGEFLYRYRND</sequence>
<keyword evidence="4 6" id="KW-0472">Membrane</keyword>
<dbReference type="Pfam" id="PF04479">
    <property type="entry name" value="RTA1"/>
    <property type="match status" value="1"/>
</dbReference>
<evidence type="ECO:0000256" key="3">
    <source>
        <dbReference type="ARBA" id="ARBA00022989"/>
    </source>
</evidence>
<dbReference type="GO" id="GO:0005886">
    <property type="term" value="C:plasma membrane"/>
    <property type="evidence" value="ECO:0007669"/>
    <property type="project" value="TreeGrafter"/>
</dbReference>
<feature type="region of interest" description="Disordered" evidence="5">
    <location>
        <begin position="1"/>
        <end position="20"/>
    </location>
</feature>
<comment type="subcellular location">
    <subcellularLocation>
        <location evidence="1">Membrane</location>
        <topology evidence="1">Multi-pass membrane protein</topology>
    </subcellularLocation>
</comment>
<protein>
    <submittedName>
        <fullName evidence="7">RTA1-domain-containing protein</fullName>
    </submittedName>
</protein>
<dbReference type="PANTHER" id="PTHR31465">
    <property type="entry name" value="PROTEIN RTA1-RELATED"/>
    <property type="match status" value="1"/>
</dbReference>
<keyword evidence="3 6" id="KW-1133">Transmembrane helix</keyword>
<dbReference type="EMBL" id="ML179233">
    <property type="protein sequence ID" value="THU94053.1"/>
    <property type="molecule type" value="Genomic_DNA"/>
</dbReference>
<dbReference type="OrthoDB" id="3358017at2759"/>
<evidence type="ECO:0000256" key="1">
    <source>
        <dbReference type="ARBA" id="ARBA00004141"/>
    </source>
</evidence>
<feature type="transmembrane region" description="Helical" evidence="6">
    <location>
        <begin position="181"/>
        <end position="204"/>
    </location>
</feature>
<keyword evidence="8" id="KW-1185">Reference proteome</keyword>
<evidence type="ECO:0000256" key="5">
    <source>
        <dbReference type="SAM" id="MobiDB-lite"/>
    </source>
</evidence>
<name>A0A4S8LXV2_DENBC</name>
<dbReference type="Proteomes" id="UP000297245">
    <property type="component" value="Unassembled WGS sequence"/>
</dbReference>
<feature type="transmembrane region" description="Helical" evidence="6">
    <location>
        <begin position="216"/>
        <end position="240"/>
    </location>
</feature>
<evidence type="ECO:0000256" key="6">
    <source>
        <dbReference type="SAM" id="Phobius"/>
    </source>
</evidence>
<gene>
    <name evidence="7" type="ORF">K435DRAFT_860956</name>
</gene>
<evidence type="ECO:0000313" key="8">
    <source>
        <dbReference type="Proteomes" id="UP000297245"/>
    </source>
</evidence>
<feature type="transmembrane region" description="Helical" evidence="6">
    <location>
        <begin position="73"/>
        <end position="93"/>
    </location>
</feature>